<accession>S8APT3</accession>
<dbReference type="Proteomes" id="UP000019376">
    <property type="component" value="Unassembled WGS sequence"/>
</dbReference>
<dbReference type="HOGENOM" id="CLU_1205133_0_0_1"/>
<dbReference type="AlphaFoldDB" id="S8APT3"/>
<dbReference type="eggNOG" id="ENOG502R9M1">
    <property type="taxonomic scope" value="Eukaryota"/>
</dbReference>
<name>S8APT3_PENO1</name>
<organism evidence="3 4">
    <name type="scientific">Penicillium oxalicum (strain 114-2 / CGMCC 5302)</name>
    <name type="common">Penicillium decumbens</name>
    <dbReference type="NCBI Taxonomy" id="933388"/>
    <lineage>
        <taxon>Eukaryota</taxon>
        <taxon>Fungi</taxon>
        <taxon>Dikarya</taxon>
        <taxon>Ascomycota</taxon>
        <taxon>Pezizomycotina</taxon>
        <taxon>Eurotiomycetes</taxon>
        <taxon>Eurotiomycetidae</taxon>
        <taxon>Eurotiales</taxon>
        <taxon>Aspergillaceae</taxon>
        <taxon>Penicillium</taxon>
    </lineage>
</organism>
<dbReference type="InterPro" id="IPR013087">
    <property type="entry name" value="Znf_C2H2_type"/>
</dbReference>
<dbReference type="PROSITE" id="PS50157">
    <property type="entry name" value="ZINC_FINGER_C2H2_2"/>
    <property type="match status" value="1"/>
</dbReference>
<evidence type="ECO:0000256" key="1">
    <source>
        <dbReference type="PROSITE-ProRule" id="PRU00042"/>
    </source>
</evidence>
<dbReference type="OrthoDB" id="5233426at2759"/>
<feature type="domain" description="C2H2-type" evidence="2">
    <location>
        <begin position="91"/>
        <end position="126"/>
    </location>
</feature>
<evidence type="ECO:0000259" key="2">
    <source>
        <dbReference type="PROSITE" id="PS50157"/>
    </source>
</evidence>
<evidence type="ECO:0000313" key="4">
    <source>
        <dbReference type="Proteomes" id="UP000019376"/>
    </source>
</evidence>
<dbReference type="GO" id="GO:0008270">
    <property type="term" value="F:zinc ion binding"/>
    <property type="evidence" value="ECO:0007669"/>
    <property type="project" value="UniProtKB-KW"/>
</dbReference>
<reference evidence="3 4" key="1">
    <citation type="journal article" date="2013" name="PLoS ONE">
        <title>Genomic and secretomic analyses reveal unique features of the lignocellulolytic enzyme system of Penicillium decumbens.</title>
        <authorList>
            <person name="Liu G."/>
            <person name="Zhang L."/>
            <person name="Wei X."/>
            <person name="Zou G."/>
            <person name="Qin Y."/>
            <person name="Ma L."/>
            <person name="Li J."/>
            <person name="Zheng H."/>
            <person name="Wang S."/>
            <person name="Wang C."/>
            <person name="Xun L."/>
            <person name="Zhao G.-P."/>
            <person name="Zhou Z."/>
            <person name="Qu Y."/>
        </authorList>
    </citation>
    <scope>NUCLEOTIDE SEQUENCE [LARGE SCALE GENOMIC DNA]</scope>
    <source>
        <strain evidence="4">114-2 / CGMCC 5302</strain>
    </source>
</reference>
<sequence length="230" mass="25133">MPQHEASLADLLTAEDFDKTEVLLSSNPHPVSGYAHGPIPNNNPGWLPQSIIERSQGGDIRPQILARDIEAGMVSNPPANPMVAMNRTNGLVCDVEVAPGIMCGYTYNTQATLRKHLRNEHPGATINLKTQSRSPMDARLGRNALKLWVLTGGWRRARYQHEPGAGSDNSLIREYCNALERIAREDPEFASRWGTMFHRPACAASEDHEDSGAVVGSGLDILYGPSPSRS</sequence>
<dbReference type="EMBL" id="KB644410">
    <property type="protein sequence ID" value="EPS27943.1"/>
    <property type="molecule type" value="Genomic_DNA"/>
</dbReference>
<keyword evidence="1" id="KW-0479">Metal-binding</keyword>
<gene>
    <name evidence="3" type="ORF">PDE_02887</name>
</gene>
<proteinExistence type="predicted"/>
<dbReference type="PhylomeDB" id="S8APT3"/>
<protein>
    <recommendedName>
        <fullName evidence="2">C2H2-type domain-containing protein</fullName>
    </recommendedName>
</protein>
<keyword evidence="1" id="KW-0862">Zinc</keyword>
<evidence type="ECO:0000313" key="3">
    <source>
        <dbReference type="EMBL" id="EPS27943.1"/>
    </source>
</evidence>
<keyword evidence="4" id="KW-1185">Reference proteome</keyword>
<keyword evidence="1" id="KW-0863">Zinc-finger</keyword>